<comment type="similarity">
    <text evidence="8">Belongs to the methyl-accepting chemotaxis (MCP) protein family.</text>
</comment>
<evidence type="ECO:0000313" key="13">
    <source>
        <dbReference type="EMBL" id="CQR75156.1"/>
    </source>
</evidence>
<evidence type="ECO:0000256" key="1">
    <source>
        <dbReference type="ARBA" id="ARBA00004651"/>
    </source>
</evidence>
<dbReference type="CDD" id="cd11386">
    <property type="entry name" value="MCP_signal"/>
    <property type="match status" value="1"/>
</dbReference>
<reference evidence="14" key="1">
    <citation type="submission" date="2015-03" db="EMBL/GenBank/DDBJ databases">
        <authorList>
            <person name="Nijsse Bart"/>
        </authorList>
    </citation>
    <scope>NUCLEOTIDE SEQUENCE [LARGE SCALE GENOMIC DNA]</scope>
</reference>
<dbReference type="SMART" id="SM00304">
    <property type="entry name" value="HAMP"/>
    <property type="match status" value="1"/>
</dbReference>
<dbReference type="CDD" id="cd18773">
    <property type="entry name" value="PDC1_HK_sensor"/>
    <property type="match status" value="1"/>
</dbReference>
<dbReference type="CDD" id="cd06225">
    <property type="entry name" value="HAMP"/>
    <property type="match status" value="1"/>
</dbReference>
<evidence type="ECO:0000256" key="2">
    <source>
        <dbReference type="ARBA" id="ARBA00022475"/>
    </source>
</evidence>
<dbReference type="Gene3D" id="3.30.450.20">
    <property type="entry name" value="PAS domain"/>
    <property type="match status" value="1"/>
</dbReference>
<dbReference type="AlphaFoldDB" id="A0A0U1L636"/>
<dbReference type="Pfam" id="PF02743">
    <property type="entry name" value="dCache_1"/>
    <property type="match status" value="1"/>
</dbReference>
<dbReference type="SMART" id="SM00283">
    <property type="entry name" value="MA"/>
    <property type="match status" value="1"/>
</dbReference>
<dbReference type="PROSITE" id="PS50885">
    <property type="entry name" value="HAMP"/>
    <property type="match status" value="1"/>
</dbReference>
<dbReference type="Pfam" id="PF00672">
    <property type="entry name" value="HAMP"/>
    <property type="match status" value="1"/>
</dbReference>
<dbReference type="InterPro" id="IPR003660">
    <property type="entry name" value="HAMP_dom"/>
</dbReference>
<evidence type="ECO:0000256" key="6">
    <source>
        <dbReference type="ARBA" id="ARBA00023136"/>
    </source>
</evidence>
<dbReference type="Gene3D" id="1.10.287.950">
    <property type="entry name" value="Methyl-accepting chemotaxis protein"/>
    <property type="match status" value="1"/>
</dbReference>
<accession>A0A0U1L636</accession>
<evidence type="ECO:0000256" key="8">
    <source>
        <dbReference type="ARBA" id="ARBA00029447"/>
    </source>
</evidence>
<evidence type="ECO:0000313" key="14">
    <source>
        <dbReference type="Proteomes" id="UP000049855"/>
    </source>
</evidence>
<evidence type="ECO:0000256" key="10">
    <source>
        <dbReference type="SAM" id="Phobius"/>
    </source>
</evidence>
<keyword evidence="3" id="KW-0145">Chemotaxis</keyword>
<dbReference type="RefSeq" id="WP_021171371.1">
    <property type="nucleotide sequence ID" value="NZ_CTRP01000016.1"/>
</dbReference>
<dbReference type="GO" id="GO:0006935">
    <property type="term" value="P:chemotaxis"/>
    <property type="evidence" value="ECO:0007669"/>
    <property type="project" value="UniProtKB-KW"/>
</dbReference>
<feature type="domain" description="HAMP" evidence="12">
    <location>
        <begin position="301"/>
        <end position="354"/>
    </location>
</feature>
<dbReference type="PANTHER" id="PTHR32089:SF112">
    <property type="entry name" value="LYSOZYME-LIKE PROTEIN-RELATED"/>
    <property type="match status" value="1"/>
</dbReference>
<sequence>MKSLRIKLSVTVITLFVCALGALAGLNYWQSQKMLIQGVENELVLVAQTNGEAIGMWLTEHKKEIEAISRSPIMTSGNREAMVSYIRSEINNNKIYENVFWTDAKGAYIDTYGLAGTSVNDPYFQPAIAGNTCISEPMISPHSGKLVVVIATPIKAGGHIVGILAGAIDIEDVEKRILAIKVAQTGYAYLLGTDGTIIVHPDKEVVTNKTNALTNDPNTTPALRAAVEKMLKGEKGISSYQYIGEEKYLAYAPVTGTSWSIGANVPVSEAKAHLRTFAWISLITIVTVLIIASFVIFLTAARIVKPLQTLEEVASRVARGDLSITHIDVTSQDELGRLARGFETMVGNLRNLVSKISTSSEQVAASAEEMTASADQSAQVANQVAGSISDVAKGMDEQLTAANDTLAVVRQMSASIQQIAANVSEVAAQSAQTATKANVGNKSVDKAVSQMTSIEQTVLNSAGVVANLGERSKEIGQIVDTISGIAGQTNLLALNAAIEAARAGEQGRGFAVVAEEVRKLAEQSQEAAKKIAILISEIQADTNKAVIAMDSGTREVKLGAKVVNTSGQAFQEITTLVTQVSGQVSEISSAIEQMASGSEQIVGAVQRIDGLSKQAAGEAQTVSAATEEQSASMEEIASSSQVLSKLAMELREAISKFKV</sequence>
<dbReference type="Gene3D" id="6.10.340.10">
    <property type="match status" value="1"/>
</dbReference>
<evidence type="ECO:0000256" key="4">
    <source>
        <dbReference type="ARBA" id="ARBA00022692"/>
    </source>
</evidence>
<comment type="subcellular location">
    <subcellularLocation>
        <location evidence="1">Cell membrane</location>
        <topology evidence="1">Multi-pass membrane protein</topology>
    </subcellularLocation>
</comment>
<dbReference type="PROSITE" id="PS50111">
    <property type="entry name" value="CHEMOTAXIS_TRANSDUC_2"/>
    <property type="match status" value="1"/>
</dbReference>
<dbReference type="SUPFAM" id="SSF58104">
    <property type="entry name" value="Methyl-accepting chemotaxis protein (MCP) signaling domain"/>
    <property type="match status" value="1"/>
</dbReference>
<evidence type="ECO:0000256" key="3">
    <source>
        <dbReference type="ARBA" id="ARBA00022500"/>
    </source>
</evidence>
<dbReference type="CDD" id="cd12912">
    <property type="entry name" value="PDC2_MCP_like"/>
    <property type="match status" value="1"/>
</dbReference>
<evidence type="ECO:0000256" key="9">
    <source>
        <dbReference type="PROSITE-ProRule" id="PRU00284"/>
    </source>
</evidence>
<keyword evidence="5 10" id="KW-1133">Transmembrane helix</keyword>
<gene>
    <name evidence="13" type="ORF">SpAn4DRAFT_4520</name>
</gene>
<evidence type="ECO:0000259" key="12">
    <source>
        <dbReference type="PROSITE" id="PS50885"/>
    </source>
</evidence>
<dbReference type="GO" id="GO:0005886">
    <property type="term" value="C:plasma membrane"/>
    <property type="evidence" value="ECO:0007669"/>
    <property type="project" value="UniProtKB-SubCell"/>
</dbReference>
<evidence type="ECO:0000256" key="5">
    <source>
        <dbReference type="ARBA" id="ARBA00022989"/>
    </source>
</evidence>
<evidence type="ECO:0000256" key="7">
    <source>
        <dbReference type="ARBA" id="ARBA00023224"/>
    </source>
</evidence>
<dbReference type="InterPro" id="IPR029151">
    <property type="entry name" value="Sensor-like_sf"/>
</dbReference>
<keyword evidence="6 10" id="KW-0472">Membrane</keyword>
<evidence type="ECO:0000259" key="11">
    <source>
        <dbReference type="PROSITE" id="PS50111"/>
    </source>
</evidence>
<dbReference type="InterPro" id="IPR033479">
    <property type="entry name" value="dCache_1"/>
</dbReference>
<feature type="transmembrane region" description="Helical" evidence="10">
    <location>
        <begin position="277"/>
        <end position="300"/>
    </location>
</feature>
<dbReference type="InterPro" id="IPR004089">
    <property type="entry name" value="MCPsignal_dom"/>
</dbReference>
<name>A0A0U1L636_9FIRM</name>
<dbReference type="GO" id="GO:0007165">
    <property type="term" value="P:signal transduction"/>
    <property type="evidence" value="ECO:0007669"/>
    <property type="project" value="UniProtKB-KW"/>
</dbReference>
<dbReference type="Proteomes" id="UP000049855">
    <property type="component" value="Unassembled WGS sequence"/>
</dbReference>
<dbReference type="SUPFAM" id="SSF103190">
    <property type="entry name" value="Sensory domain-like"/>
    <property type="match status" value="1"/>
</dbReference>
<dbReference type="EMBL" id="CTRP01000016">
    <property type="protein sequence ID" value="CQR75156.1"/>
    <property type="molecule type" value="Genomic_DNA"/>
</dbReference>
<dbReference type="Pfam" id="PF00015">
    <property type="entry name" value="MCPsignal"/>
    <property type="match status" value="1"/>
</dbReference>
<keyword evidence="7 9" id="KW-0807">Transducer</keyword>
<dbReference type="FunFam" id="1.10.287.950:FF:000001">
    <property type="entry name" value="Methyl-accepting chemotaxis sensory transducer"/>
    <property type="match status" value="1"/>
</dbReference>
<dbReference type="PANTHER" id="PTHR32089">
    <property type="entry name" value="METHYL-ACCEPTING CHEMOTAXIS PROTEIN MCPB"/>
    <property type="match status" value="1"/>
</dbReference>
<keyword evidence="4 10" id="KW-0812">Transmembrane</keyword>
<protein>
    <submittedName>
        <fullName evidence="13">Methyl-accepting chemotaxis protein</fullName>
    </submittedName>
</protein>
<proteinExistence type="inferred from homology"/>
<organism evidence="13 14">
    <name type="scientific">Sporomusa ovata</name>
    <dbReference type="NCBI Taxonomy" id="2378"/>
    <lineage>
        <taxon>Bacteria</taxon>
        <taxon>Bacillati</taxon>
        <taxon>Bacillota</taxon>
        <taxon>Negativicutes</taxon>
        <taxon>Selenomonadales</taxon>
        <taxon>Sporomusaceae</taxon>
        <taxon>Sporomusa</taxon>
    </lineage>
</organism>
<feature type="domain" description="Methyl-accepting transducer" evidence="11">
    <location>
        <begin position="373"/>
        <end position="609"/>
    </location>
</feature>
<keyword evidence="14" id="KW-1185">Reference proteome</keyword>
<keyword evidence="2" id="KW-1003">Cell membrane</keyword>